<evidence type="ECO:0000313" key="3">
    <source>
        <dbReference type="Proteomes" id="UP001240150"/>
    </source>
</evidence>
<sequence>MTVPEDFAGVPVTVPGRKRRRRWPAAVVAGWIVVLAGISWWSVRHDPATVPEQQDLGEAMPALRAATGTLLAAAGDGPWAVRLGAPRAETCELTPVRDGTDAGQDIFLYVPEGQARTALNEVAAALPERYRAAVVPTRAGTRLSLLADAGAFIAIEAQAQAADQVLTLSVDTGCRPGKPDRTGTSAAPVAPAGAVPALLGETVAALGGVAGSGVSVQEIGCPAGGTAATYRAAAGASGGRPRGVPDGVTPVWSGAAGWAYRKGPASVVVDASGERLQVSVTTPCRA</sequence>
<keyword evidence="3" id="KW-1185">Reference proteome</keyword>
<reference evidence="2 3" key="1">
    <citation type="submission" date="2023-06" db="EMBL/GenBank/DDBJ databases">
        <authorList>
            <person name="Yushchuk O."/>
            <person name="Binda E."/>
            <person name="Ruckert-Reed C."/>
            <person name="Fedorenko V."/>
            <person name="Kalinowski J."/>
            <person name="Marinelli F."/>
        </authorList>
    </citation>
    <scope>NUCLEOTIDE SEQUENCE [LARGE SCALE GENOMIC DNA]</scope>
    <source>
        <strain evidence="2 3">NRRL 3884</strain>
    </source>
</reference>
<accession>A0ABY8WGU0</accession>
<protein>
    <submittedName>
        <fullName evidence="2">Uncharacterized protein</fullName>
    </submittedName>
</protein>
<proteinExistence type="predicted"/>
<keyword evidence="1" id="KW-0812">Transmembrane</keyword>
<dbReference type="RefSeq" id="WP_284917426.1">
    <property type="nucleotide sequence ID" value="NZ_CP126980.1"/>
</dbReference>
<organism evidence="2 3">
    <name type="scientific">Actinoplanes oblitus</name>
    <dbReference type="NCBI Taxonomy" id="3040509"/>
    <lineage>
        <taxon>Bacteria</taxon>
        <taxon>Bacillati</taxon>
        <taxon>Actinomycetota</taxon>
        <taxon>Actinomycetes</taxon>
        <taxon>Micromonosporales</taxon>
        <taxon>Micromonosporaceae</taxon>
        <taxon>Actinoplanes</taxon>
    </lineage>
</organism>
<name>A0ABY8WGU0_9ACTN</name>
<keyword evidence="1" id="KW-1133">Transmembrane helix</keyword>
<dbReference type="Proteomes" id="UP001240150">
    <property type="component" value="Chromosome"/>
</dbReference>
<keyword evidence="1" id="KW-0472">Membrane</keyword>
<feature type="transmembrane region" description="Helical" evidence="1">
    <location>
        <begin position="23"/>
        <end position="43"/>
    </location>
</feature>
<evidence type="ECO:0000256" key="1">
    <source>
        <dbReference type="SAM" id="Phobius"/>
    </source>
</evidence>
<evidence type="ECO:0000313" key="2">
    <source>
        <dbReference type="EMBL" id="WIM96132.1"/>
    </source>
</evidence>
<dbReference type="EMBL" id="CP126980">
    <property type="protein sequence ID" value="WIM96132.1"/>
    <property type="molecule type" value="Genomic_DNA"/>
</dbReference>
<gene>
    <name evidence="2" type="ORF">ACTOB_008293</name>
</gene>